<name>A0A6A5E6V4_PERFL</name>
<gene>
    <name evidence="2" type="ORF">PFLUV_G00269440</name>
</gene>
<feature type="compositionally biased region" description="Low complexity" evidence="1">
    <location>
        <begin position="71"/>
        <end position="86"/>
    </location>
</feature>
<dbReference type="Proteomes" id="UP000465112">
    <property type="component" value="Chromosome 24"/>
</dbReference>
<comment type="caution">
    <text evidence="2">The sequence shown here is derived from an EMBL/GenBank/DDBJ whole genome shotgun (WGS) entry which is preliminary data.</text>
</comment>
<organism evidence="2 3">
    <name type="scientific">Perca fluviatilis</name>
    <name type="common">European perch</name>
    <dbReference type="NCBI Taxonomy" id="8168"/>
    <lineage>
        <taxon>Eukaryota</taxon>
        <taxon>Metazoa</taxon>
        <taxon>Chordata</taxon>
        <taxon>Craniata</taxon>
        <taxon>Vertebrata</taxon>
        <taxon>Euteleostomi</taxon>
        <taxon>Actinopterygii</taxon>
        <taxon>Neopterygii</taxon>
        <taxon>Teleostei</taxon>
        <taxon>Neoteleostei</taxon>
        <taxon>Acanthomorphata</taxon>
        <taxon>Eupercaria</taxon>
        <taxon>Perciformes</taxon>
        <taxon>Percoidei</taxon>
        <taxon>Percidae</taxon>
        <taxon>Percinae</taxon>
        <taxon>Perca</taxon>
    </lineage>
</organism>
<keyword evidence="3" id="KW-1185">Reference proteome</keyword>
<dbReference type="AlphaFoldDB" id="A0A6A5E6V4"/>
<accession>A0A6A5E6V4</accession>
<feature type="region of interest" description="Disordered" evidence="1">
    <location>
        <begin position="1"/>
        <end position="98"/>
    </location>
</feature>
<evidence type="ECO:0000313" key="3">
    <source>
        <dbReference type="Proteomes" id="UP000465112"/>
    </source>
</evidence>
<evidence type="ECO:0000313" key="2">
    <source>
        <dbReference type="EMBL" id="KAF1371543.1"/>
    </source>
</evidence>
<evidence type="ECO:0000256" key="1">
    <source>
        <dbReference type="SAM" id="MobiDB-lite"/>
    </source>
</evidence>
<sequence length="98" mass="10600">MEPLEEAVVTELKRQLEDEDLDPEQKLSLLNNTLNSQEGKKRRTDGDPKQRPKDSERIDFLYEGQMGAADPGKSLSRGGSSGLRPSEATAASGGLGTV</sequence>
<dbReference type="EMBL" id="VHII01000024">
    <property type="protein sequence ID" value="KAF1371543.1"/>
    <property type="molecule type" value="Genomic_DNA"/>
</dbReference>
<proteinExistence type="predicted"/>
<feature type="compositionally biased region" description="Polar residues" evidence="1">
    <location>
        <begin position="28"/>
        <end position="37"/>
    </location>
</feature>
<feature type="compositionally biased region" description="Basic and acidic residues" evidence="1">
    <location>
        <begin position="44"/>
        <end position="60"/>
    </location>
</feature>
<protein>
    <submittedName>
        <fullName evidence="2">Uncharacterized protein</fullName>
    </submittedName>
</protein>
<reference evidence="2 3" key="1">
    <citation type="submission" date="2019-06" db="EMBL/GenBank/DDBJ databases">
        <title>A chromosome-scale genome assembly of the European perch, Perca fluviatilis.</title>
        <authorList>
            <person name="Roques C."/>
            <person name="Zahm M."/>
            <person name="Cabau C."/>
            <person name="Klopp C."/>
            <person name="Bouchez O."/>
            <person name="Donnadieu C."/>
            <person name="Kuhl H."/>
            <person name="Gislard M."/>
            <person name="Guendouz S."/>
            <person name="Journot L."/>
            <person name="Haffray P."/>
            <person name="Bestin A."/>
            <person name="Morvezen R."/>
            <person name="Feron R."/>
            <person name="Wen M."/>
            <person name="Jouanno E."/>
            <person name="Herpin A."/>
            <person name="Schartl M."/>
            <person name="Postlethwait J."/>
            <person name="Schaerlinger B."/>
            <person name="Chardard D."/>
            <person name="Lecocq T."/>
            <person name="Poncet C."/>
            <person name="Jaffrelo L."/>
            <person name="Lampietro C."/>
            <person name="Guiguen Y."/>
        </authorList>
    </citation>
    <scope>NUCLEOTIDE SEQUENCE [LARGE SCALE GENOMIC DNA]</scope>
    <source>
        <tissue evidence="2">Blood</tissue>
    </source>
</reference>